<dbReference type="InterPro" id="IPR010982">
    <property type="entry name" value="Lambda_DNA-bd_dom_sf"/>
</dbReference>
<dbReference type="Gene3D" id="1.10.260.40">
    <property type="entry name" value="lambda repressor-like DNA-binding domains"/>
    <property type="match status" value="1"/>
</dbReference>
<evidence type="ECO:0000259" key="1">
    <source>
        <dbReference type="Pfam" id="PF13443"/>
    </source>
</evidence>
<sequence length="66" mass="7605">MPISYEKLFELMEKKGIKKYDLRKAGISPTIVDRLVKNNDVNTSTIARLCKLLECQPGDIMEYVKD</sequence>
<dbReference type="RefSeq" id="WP_154825443.1">
    <property type="nucleotide sequence ID" value="NZ_JACRTL010000003.1"/>
</dbReference>
<dbReference type="EMBL" id="JACRTL010000003">
    <property type="protein sequence ID" value="MBC8610792.1"/>
    <property type="molecule type" value="Genomic_DNA"/>
</dbReference>
<dbReference type="PANTHER" id="PTHR37301">
    <property type="entry name" value="DNA-BINDING PROTEIN-RELATED"/>
    <property type="match status" value="1"/>
</dbReference>
<protein>
    <submittedName>
        <fullName evidence="2">Helix-turn-helix transcriptional regulator</fullName>
    </submittedName>
</protein>
<keyword evidence="3" id="KW-1185">Reference proteome</keyword>
<dbReference type="AlphaFoldDB" id="A0A8J6PB78"/>
<dbReference type="Pfam" id="PF13443">
    <property type="entry name" value="HTH_26"/>
    <property type="match status" value="1"/>
</dbReference>
<organism evidence="2 3">
    <name type="scientific">Massiliimalia timonensis</name>
    <dbReference type="NCBI Taxonomy" id="1987501"/>
    <lineage>
        <taxon>Bacteria</taxon>
        <taxon>Bacillati</taxon>
        <taxon>Bacillota</taxon>
        <taxon>Clostridia</taxon>
        <taxon>Eubacteriales</taxon>
        <taxon>Oscillospiraceae</taxon>
        <taxon>Massiliimalia</taxon>
    </lineage>
</organism>
<feature type="domain" description="HTH cro/C1-type" evidence="1">
    <location>
        <begin position="7"/>
        <end position="66"/>
    </location>
</feature>
<dbReference type="Proteomes" id="UP000632659">
    <property type="component" value="Unassembled WGS sequence"/>
</dbReference>
<accession>A0A8J6PB78</accession>
<dbReference type="GO" id="GO:0003677">
    <property type="term" value="F:DNA binding"/>
    <property type="evidence" value="ECO:0007669"/>
    <property type="project" value="InterPro"/>
</dbReference>
<proteinExistence type="predicted"/>
<dbReference type="PANTHER" id="PTHR37301:SF1">
    <property type="entry name" value="DNA-BINDING PROTEIN"/>
    <property type="match status" value="1"/>
</dbReference>
<gene>
    <name evidence="2" type="ORF">H8702_06600</name>
</gene>
<reference evidence="2" key="1">
    <citation type="submission" date="2020-08" db="EMBL/GenBank/DDBJ databases">
        <title>Genome public.</title>
        <authorList>
            <person name="Liu C."/>
            <person name="Sun Q."/>
        </authorList>
    </citation>
    <scope>NUCLEOTIDE SEQUENCE</scope>
    <source>
        <strain evidence="2">NSJ-15</strain>
    </source>
</reference>
<evidence type="ECO:0000313" key="2">
    <source>
        <dbReference type="EMBL" id="MBC8610792.1"/>
    </source>
</evidence>
<name>A0A8J6PB78_9FIRM</name>
<dbReference type="SUPFAM" id="SSF47413">
    <property type="entry name" value="lambda repressor-like DNA-binding domains"/>
    <property type="match status" value="1"/>
</dbReference>
<evidence type="ECO:0000313" key="3">
    <source>
        <dbReference type="Proteomes" id="UP000632659"/>
    </source>
</evidence>
<dbReference type="InterPro" id="IPR001387">
    <property type="entry name" value="Cro/C1-type_HTH"/>
</dbReference>
<comment type="caution">
    <text evidence="2">The sequence shown here is derived from an EMBL/GenBank/DDBJ whole genome shotgun (WGS) entry which is preliminary data.</text>
</comment>